<dbReference type="CDD" id="cd07438">
    <property type="entry name" value="PHP_HisPPase_AMP"/>
    <property type="match status" value="1"/>
</dbReference>
<dbReference type="RefSeq" id="WP_131014303.1">
    <property type="nucleotide sequence ID" value="NZ_SIRE01000010.1"/>
</dbReference>
<dbReference type="GO" id="GO:0035312">
    <property type="term" value="F:5'-3' DNA exonuclease activity"/>
    <property type="evidence" value="ECO:0007669"/>
    <property type="project" value="TreeGrafter"/>
</dbReference>
<dbReference type="Proteomes" id="UP000293142">
    <property type="component" value="Unassembled WGS sequence"/>
</dbReference>
<dbReference type="PANTHER" id="PTHR42924:SF3">
    <property type="entry name" value="POLYMERASE_HISTIDINOL PHOSPHATASE N-TERMINAL DOMAIN-CONTAINING PROTEIN"/>
    <property type="match status" value="1"/>
</dbReference>
<feature type="compositionally biased region" description="Basic and acidic residues" evidence="1">
    <location>
        <begin position="1"/>
        <end position="10"/>
    </location>
</feature>
<accession>A0A4Q9DSS6</accession>
<dbReference type="InterPro" id="IPR052018">
    <property type="entry name" value="PHP_domain"/>
</dbReference>
<dbReference type="Gene3D" id="1.10.150.650">
    <property type="match status" value="1"/>
</dbReference>
<sequence length="286" mass="30581">MERSYADLHSHTTASDGTQSPAANVRLAQAVGLAAIAITDHDTVAGVEEALAEGKTIGIHVVPGVEISTVALGQDIHVLGLYIDHTDPVLLARLAELREVRDRRNELMLGKLAELGMHITMEDVLAQKELSGGDETIGRPHIAAALMSKGYVAAISEAFEKYLGKSGAAYINPPRIHPRTAIEWIREAGGTPVLAHPGLYGADELIPELAGAGLEGLEVYHSDHTPEQELKYARIAEGLNLIVTAGSDFHGERGGEMIHAMMGSRKIDSAVLTKLNKRGERADENS</sequence>
<gene>
    <name evidence="3" type="ORF">EYB31_15765</name>
</gene>
<dbReference type="Pfam" id="PF02811">
    <property type="entry name" value="PHP"/>
    <property type="match status" value="1"/>
</dbReference>
<dbReference type="OrthoDB" id="9804333at2"/>
<dbReference type="GO" id="GO:0004534">
    <property type="term" value="F:5'-3' RNA exonuclease activity"/>
    <property type="evidence" value="ECO:0007669"/>
    <property type="project" value="TreeGrafter"/>
</dbReference>
<reference evidence="3 4" key="1">
    <citation type="submission" date="2019-02" db="EMBL/GenBank/DDBJ databases">
        <title>Paenibacillus sp. nov., isolated from surface-sterilized tissue of Thalictrum simplex L.</title>
        <authorList>
            <person name="Tuo L."/>
        </authorList>
    </citation>
    <scope>NUCLEOTIDE SEQUENCE [LARGE SCALE GENOMIC DNA]</scope>
    <source>
        <strain evidence="3 4">N2SHLJ1</strain>
    </source>
</reference>
<evidence type="ECO:0000313" key="3">
    <source>
        <dbReference type="EMBL" id="TBL78319.1"/>
    </source>
</evidence>
<dbReference type="InterPro" id="IPR016195">
    <property type="entry name" value="Pol/histidinol_Pase-like"/>
</dbReference>
<feature type="compositionally biased region" description="Polar residues" evidence="1">
    <location>
        <begin position="11"/>
        <end position="21"/>
    </location>
</feature>
<dbReference type="SUPFAM" id="SSF89550">
    <property type="entry name" value="PHP domain-like"/>
    <property type="match status" value="1"/>
</dbReference>
<keyword evidence="4" id="KW-1185">Reference proteome</keyword>
<dbReference type="EMBL" id="SIRE01000010">
    <property type="protein sequence ID" value="TBL78319.1"/>
    <property type="molecule type" value="Genomic_DNA"/>
</dbReference>
<dbReference type="InterPro" id="IPR003141">
    <property type="entry name" value="Pol/His_phosphatase_N"/>
</dbReference>
<proteinExistence type="predicted"/>
<evidence type="ECO:0000256" key="1">
    <source>
        <dbReference type="SAM" id="MobiDB-lite"/>
    </source>
</evidence>
<evidence type="ECO:0000313" key="4">
    <source>
        <dbReference type="Proteomes" id="UP000293142"/>
    </source>
</evidence>
<comment type="caution">
    <text evidence="3">The sequence shown here is derived from an EMBL/GenBank/DDBJ whole genome shotgun (WGS) entry which is preliminary data.</text>
</comment>
<dbReference type="PANTHER" id="PTHR42924">
    <property type="entry name" value="EXONUCLEASE"/>
    <property type="match status" value="1"/>
</dbReference>
<evidence type="ECO:0000259" key="2">
    <source>
        <dbReference type="SMART" id="SM00481"/>
    </source>
</evidence>
<name>A0A4Q9DSS6_9BACL</name>
<feature type="domain" description="Polymerase/histidinol phosphatase N-terminal" evidence="2">
    <location>
        <begin position="6"/>
        <end position="71"/>
    </location>
</feature>
<dbReference type="InterPro" id="IPR004013">
    <property type="entry name" value="PHP_dom"/>
</dbReference>
<dbReference type="Gene3D" id="3.20.20.140">
    <property type="entry name" value="Metal-dependent hydrolases"/>
    <property type="match status" value="1"/>
</dbReference>
<dbReference type="SMART" id="SM00481">
    <property type="entry name" value="POLIIIAc"/>
    <property type="match status" value="1"/>
</dbReference>
<organism evidence="3 4">
    <name type="scientific">Paenibacillus thalictri</name>
    <dbReference type="NCBI Taxonomy" id="2527873"/>
    <lineage>
        <taxon>Bacteria</taxon>
        <taxon>Bacillati</taxon>
        <taxon>Bacillota</taxon>
        <taxon>Bacilli</taxon>
        <taxon>Bacillales</taxon>
        <taxon>Paenibacillaceae</taxon>
        <taxon>Paenibacillus</taxon>
    </lineage>
</organism>
<dbReference type="AlphaFoldDB" id="A0A4Q9DSS6"/>
<protein>
    <submittedName>
        <fullName evidence="3">PHP domain-containing protein</fullName>
    </submittedName>
</protein>
<feature type="region of interest" description="Disordered" evidence="1">
    <location>
        <begin position="1"/>
        <end position="21"/>
    </location>
</feature>